<keyword evidence="1" id="KW-0812">Transmembrane</keyword>
<feature type="transmembrane region" description="Helical" evidence="1">
    <location>
        <begin position="173"/>
        <end position="192"/>
    </location>
</feature>
<keyword evidence="3" id="KW-1185">Reference proteome</keyword>
<dbReference type="OrthoDB" id="2182676at2"/>
<reference evidence="2 3" key="1">
    <citation type="journal article" date="2014" name="Genome Announc.">
        <title>Draft Genome Sequence of the Boron-Tolerant and Moderately Halotolerant Bacterium Gracilibacillus boraciitolerans JCM 21714T.</title>
        <authorList>
            <person name="Ahmed I."/>
            <person name="Oshima K."/>
            <person name="Suda W."/>
            <person name="Kitamura K."/>
            <person name="Iida T."/>
            <person name="Ohmori Y."/>
            <person name="Fujiwara T."/>
            <person name="Hattori M."/>
            <person name="Ohkuma M."/>
        </authorList>
    </citation>
    <scope>NUCLEOTIDE SEQUENCE [LARGE SCALE GENOMIC DNA]</scope>
    <source>
        <strain evidence="2 3">JCM 21714</strain>
    </source>
</reference>
<dbReference type="STRING" id="1298598.JCM21714_3462"/>
<evidence type="ECO:0000313" key="2">
    <source>
        <dbReference type="EMBL" id="GAE94315.1"/>
    </source>
</evidence>
<evidence type="ECO:0008006" key="4">
    <source>
        <dbReference type="Google" id="ProtNLM"/>
    </source>
</evidence>
<name>W4VLR0_9BACI</name>
<proteinExistence type="predicted"/>
<dbReference type="eggNOG" id="COG5578">
    <property type="taxonomic scope" value="Bacteria"/>
</dbReference>
<comment type="caution">
    <text evidence="2">The sequence shown here is derived from an EMBL/GenBank/DDBJ whole genome shotgun (WGS) entry which is preliminary data.</text>
</comment>
<accession>W4VLR0</accession>
<feature type="transmembrane region" description="Helical" evidence="1">
    <location>
        <begin position="106"/>
        <end position="129"/>
    </location>
</feature>
<keyword evidence="1" id="KW-1133">Transmembrane helix</keyword>
<dbReference type="RefSeq" id="WP_035724848.1">
    <property type="nucleotide sequence ID" value="NZ_BAVS01000022.1"/>
</dbReference>
<dbReference type="InterPro" id="IPR006938">
    <property type="entry name" value="DUF624"/>
</dbReference>
<dbReference type="Pfam" id="PF04854">
    <property type="entry name" value="DUF624"/>
    <property type="match status" value="1"/>
</dbReference>
<evidence type="ECO:0000313" key="3">
    <source>
        <dbReference type="Proteomes" id="UP000019102"/>
    </source>
</evidence>
<keyword evidence="1" id="KW-0472">Membrane</keyword>
<protein>
    <recommendedName>
        <fullName evidence="4">YESV protein</fullName>
    </recommendedName>
</protein>
<organism evidence="2 3">
    <name type="scientific">Gracilibacillus boraciitolerans JCM 21714</name>
    <dbReference type="NCBI Taxonomy" id="1298598"/>
    <lineage>
        <taxon>Bacteria</taxon>
        <taxon>Bacillati</taxon>
        <taxon>Bacillota</taxon>
        <taxon>Bacilli</taxon>
        <taxon>Bacillales</taxon>
        <taxon>Bacillaceae</taxon>
        <taxon>Gracilibacillus</taxon>
    </lineage>
</organism>
<gene>
    <name evidence="2" type="ORF">JCM21714_3462</name>
</gene>
<dbReference type="Proteomes" id="UP000019102">
    <property type="component" value="Unassembled WGS sequence"/>
</dbReference>
<dbReference type="AlphaFoldDB" id="W4VLR0"/>
<sequence>MHQEGYVYRLMVWITRLAYLNILWVLFSSLGLLVFGIFPATTAMFAIERRWIRGNTSFSILPYFWEVYKREFKKANLIVLPFVLLSLLIYINLQFTLIMNEILGNILLLFLFSISFLLLLVLIYFFPVYVHYDIKLIQSMLFSFMIALSSPLQTILIIVNVLAFFIVSVFLPGIFFLFAGSVTSMITMWFAYRAIIGLENRNERLVRQ</sequence>
<feature type="transmembrane region" description="Helical" evidence="1">
    <location>
        <begin position="141"/>
        <end position="167"/>
    </location>
</feature>
<feature type="transmembrane region" description="Helical" evidence="1">
    <location>
        <begin position="77"/>
        <end position="100"/>
    </location>
</feature>
<dbReference type="EMBL" id="BAVS01000022">
    <property type="protein sequence ID" value="GAE94315.1"/>
    <property type="molecule type" value="Genomic_DNA"/>
</dbReference>
<evidence type="ECO:0000256" key="1">
    <source>
        <dbReference type="SAM" id="Phobius"/>
    </source>
</evidence>
<feature type="transmembrane region" description="Helical" evidence="1">
    <location>
        <begin position="20"/>
        <end position="47"/>
    </location>
</feature>